<keyword evidence="1" id="KW-1133">Transmembrane helix</keyword>
<evidence type="ECO:0000313" key="3">
    <source>
        <dbReference type="EMBL" id="MBV6320756.1"/>
    </source>
</evidence>
<name>A0AA41KZL5_9BURK</name>
<dbReference type="EMBL" id="JALJZU010000004">
    <property type="protein sequence ID" value="MCP2008533.1"/>
    <property type="molecule type" value="Genomic_DNA"/>
</dbReference>
<evidence type="ECO:0000313" key="6">
    <source>
        <dbReference type="Proteomes" id="UP001162889"/>
    </source>
</evidence>
<dbReference type="Proteomes" id="UP001155901">
    <property type="component" value="Unassembled WGS sequence"/>
</dbReference>
<evidence type="ECO:0000313" key="4">
    <source>
        <dbReference type="EMBL" id="MCP2008533.1"/>
    </source>
</evidence>
<dbReference type="Proteomes" id="UP001162889">
    <property type="component" value="Unassembled WGS sequence"/>
</dbReference>
<dbReference type="InterPro" id="IPR021309">
    <property type="entry name" value="YgaP-like_TM"/>
</dbReference>
<sequence length="74" mass="7604">MFYVKNVPNWERALRVVAGVIAAWAGIALLGGLWGLALAASAAGIVASGLFGFCPMCALVSRRLDKAAKQSGGL</sequence>
<feature type="transmembrane region" description="Helical" evidence="1">
    <location>
        <begin position="36"/>
        <end position="60"/>
    </location>
</feature>
<reference evidence="4" key="2">
    <citation type="submission" date="2022-03" db="EMBL/GenBank/DDBJ databases">
        <title>Genome Encyclopedia of Bacteria and Archaea VI: Functional Genomics of Type Strains.</title>
        <authorList>
            <person name="Whitman W."/>
        </authorList>
    </citation>
    <scope>NUCLEOTIDE SEQUENCE</scope>
    <source>
        <strain evidence="4">HSC-15S17</strain>
    </source>
</reference>
<gene>
    <name evidence="3" type="ORF">KVP70_07400</name>
    <name evidence="4" type="ORF">L1274_002241</name>
</gene>
<reference evidence="3" key="1">
    <citation type="submission" date="2021-07" db="EMBL/GenBank/DDBJ databases">
        <title>Characterization of violacein-producing bacteria and related species.</title>
        <authorList>
            <person name="Wilson H.S."/>
            <person name="De Leon M.E."/>
        </authorList>
    </citation>
    <scope>NUCLEOTIDE SEQUENCE</scope>
    <source>
        <strain evidence="3">HSC-15S17</strain>
    </source>
</reference>
<accession>A0AA41KZL5</accession>
<keyword evidence="6" id="KW-1185">Reference proteome</keyword>
<feature type="domain" description="Inner membrane protein YgaP-like transmembrane" evidence="2">
    <location>
        <begin position="5"/>
        <end position="61"/>
    </location>
</feature>
<dbReference type="Pfam" id="PF11127">
    <property type="entry name" value="YgaP-like_TM"/>
    <property type="match status" value="1"/>
</dbReference>
<evidence type="ECO:0000256" key="1">
    <source>
        <dbReference type="SAM" id="Phobius"/>
    </source>
</evidence>
<comment type="caution">
    <text evidence="3">The sequence shown here is derived from an EMBL/GenBank/DDBJ whole genome shotgun (WGS) entry which is preliminary data.</text>
</comment>
<dbReference type="AlphaFoldDB" id="A0AA41KZL5"/>
<evidence type="ECO:0000313" key="5">
    <source>
        <dbReference type="Proteomes" id="UP001155901"/>
    </source>
</evidence>
<evidence type="ECO:0000259" key="2">
    <source>
        <dbReference type="Pfam" id="PF11127"/>
    </source>
</evidence>
<dbReference type="EMBL" id="JAHTGR010000003">
    <property type="protein sequence ID" value="MBV6320756.1"/>
    <property type="molecule type" value="Genomic_DNA"/>
</dbReference>
<keyword evidence="1" id="KW-0472">Membrane</keyword>
<dbReference type="RefSeq" id="WP_217941492.1">
    <property type="nucleotide sequence ID" value="NZ_JAHTGR010000003.1"/>
</dbReference>
<keyword evidence="1" id="KW-0812">Transmembrane</keyword>
<feature type="transmembrane region" description="Helical" evidence="1">
    <location>
        <begin position="12"/>
        <end position="30"/>
    </location>
</feature>
<protein>
    <submittedName>
        <fullName evidence="3">DUF2892 domain-containing protein</fullName>
    </submittedName>
</protein>
<organism evidence="3 5">
    <name type="scientific">Duganella violaceipulchra</name>
    <dbReference type="NCBI Taxonomy" id="2849652"/>
    <lineage>
        <taxon>Bacteria</taxon>
        <taxon>Pseudomonadati</taxon>
        <taxon>Pseudomonadota</taxon>
        <taxon>Betaproteobacteria</taxon>
        <taxon>Burkholderiales</taxon>
        <taxon>Oxalobacteraceae</taxon>
        <taxon>Telluria group</taxon>
        <taxon>Duganella</taxon>
    </lineage>
</organism>
<proteinExistence type="predicted"/>